<dbReference type="PANTHER" id="PTHR31437">
    <property type="entry name" value="SREK1IP1 FAMILY MEMBER"/>
    <property type="match status" value="1"/>
</dbReference>
<dbReference type="EMBL" id="JALJOU010000007">
    <property type="protein sequence ID" value="KAK9842446.1"/>
    <property type="molecule type" value="Genomic_DNA"/>
</dbReference>
<keyword evidence="2 4" id="KW-0863">Zinc-finger</keyword>
<feature type="domain" description="CCHC-type" evidence="6">
    <location>
        <begin position="100"/>
        <end position="115"/>
    </location>
</feature>
<dbReference type="AlphaFoldDB" id="A0AAW1S8K9"/>
<accession>A0AAW1S8K9</accession>
<evidence type="ECO:0000256" key="1">
    <source>
        <dbReference type="ARBA" id="ARBA00022723"/>
    </source>
</evidence>
<reference evidence="7 8" key="1">
    <citation type="journal article" date="2024" name="Nat. Commun.">
        <title>Phylogenomics reveals the evolutionary origins of lichenization in chlorophyte algae.</title>
        <authorList>
            <person name="Puginier C."/>
            <person name="Libourel C."/>
            <person name="Otte J."/>
            <person name="Skaloud P."/>
            <person name="Haon M."/>
            <person name="Grisel S."/>
            <person name="Petersen M."/>
            <person name="Berrin J.G."/>
            <person name="Delaux P.M."/>
            <person name="Dal Grande F."/>
            <person name="Keller J."/>
        </authorList>
    </citation>
    <scope>NUCLEOTIDE SEQUENCE [LARGE SCALE GENOMIC DNA]</scope>
    <source>
        <strain evidence="7 8">SAG 245.80</strain>
    </source>
</reference>
<feature type="region of interest" description="Disordered" evidence="5">
    <location>
        <begin position="1"/>
        <end position="24"/>
    </location>
</feature>
<protein>
    <recommendedName>
        <fullName evidence="6">CCHC-type domain-containing protein</fullName>
    </recommendedName>
</protein>
<dbReference type="GO" id="GO:0008270">
    <property type="term" value="F:zinc ion binding"/>
    <property type="evidence" value="ECO:0007669"/>
    <property type="project" value="UniProtKB-KW"/>
</dbReference>
<evidence type="ECO:0000313" key="8">
    <source>
        <dbReference type="Proteomes" id="UP001445335"/>
    </source>
</evidence>
<evidence type="ECO:0000256" key="4">
    <source>
        <dbReference type="PROSITE-ProRule" id="PRU00047"/>
    </source>
</evidence>
<keyword evidence="1" id="KW-0479">Metal-binding</keyword>
<evidence type="ECO:0000256" key="5">
    <source>
        <dbReference type="SAM" id="MobiDB-lite"/>
    </source>
</evidence>
<organism evidence="7 8">
    <name type="scientific">Elliptochloris bilobata</name>
    <dbReference type="NCBI Taxonomy" id="381761"/>
    <lineage>
        <taxon>Eukaryota</taxon>
        <taxon>Viridiplantae</taxon>
        <taxon>Chlorophyta</taxon>
        <taxon>core chlorophytes</taxon>
        <taxon>Trebouxiophyceae</taxon>
        <taxon>Trebouxiophyceae incertae sedis</taxon>
        <taxon>Elliptochloris clade</taxon>
        <taxon>Elliptochloris</taxon>
    </lineage>
</organism>
<dbReference type="InterPro" id="IPR036875">
    <property type="entry name" value="Znf_CCHC_sf"/>
</dbReference>
<keyword evidence="3" id="KW-0862">Zinc</keyword>
<name>A0AAW1S8K9_9CHLO</name>
<gene>
    <name evidence="7" type="ORF">WJX81_000563</name>
</gene>
<evidence type="ECO:0000313" key="7">
    <source>
        <dbReference type="EMBL" id="KAK9842446.1"/>
    </source>
</evidence>
<dbReference type="GO" id="GO:0003676">
    <property type="term" value="F:nucleic acid binding"/>
    <property type="evidence" value="ECO:0007669"/>
    <property type="project" value="InterPro"/>
</dbReference>
<dbReference type="SUPFAM" id="SSF57756">
    <property type="entry name" value="Retrovirus zinc finger-like domains"/>
    <property type="match status" value="1"/>
</dbReference>
<evidence type="ECO:0000256" key="3">
    <source>
        <dbReference type="ARBA" id="ARBA00022833"/>
    </source>
</evidence>
<keyword evidence="8" id="KW-1185">Reference proteome</keyword>
<dbReference type="Proteomes" id="UP001445335">
    <property type="component" value="Unassembled WGS sequence"/>
</dbReference>
<sequence>MSSGRLKASTNRVRTSDSLQGNSMWNNTIGVTSAQLGTNTAVEAYINAPEAGGGRAARRAAAAQIVEQTGGFDSAVNNYESLLSLARSQGALGGQNRGACKRCGQLGHLTKQCRNTLAATSDGAGAAVLAPVLPPMPEGDESSCQQDAP</sequence>
<proteinExistence type="predicted"/>
<dbReference type="PROSITE" id="PS50158">
    <property type="entry name" value="ZF_CCHC"/>
    <property type="match status" value="1"/>
</dbReference>
<evidence type="ECO:0000259" key="6">
    <source>
        <dbReference type="PROSITE" id="PS50158"/>
    </source>
</evidence>
<dbReference type="PANTHER" id="PTHR31437:SF1">
    <property type="entry name" value="PROTEIN SREK1IP1"/>
    <property type="match status" value="1"/>
</dbReference>
<dbReference type="InterPro" id="IPR001878">
    <property type="entry name" value="Znf_CCHC"/>
</dbReference>
<evidence type="ECO:0000256" key="2">
    <source>
        <dbReference type="ARBA" id="ARBA00022771"/>
    </source>
</evidence>
<comment type="caution">
    <text evidence="7">The sequence shown here is derived from an EMBL/GenBank/DDBJ whole genome shotgun (WGS) entry which is preliminary data.</text>
</comment>